<dbReference type="SUPFAM" id="SSF54637">
    <property type="entry name" value="Thioesterase/thiol ester dehydrase-isomerase"/>
    <property type="match status" value="1"/>
</dbReference>
<comment type="caution">
    <text evidence="6">The sequence shown here is derived from an EMBL/GenBank/DDBJ whole genome shotgun (WGS) entry which is preliminary data.</text>
</comment>
<reference evidence="7" key="1">
    <citation type="journal article" date="2019" name="Int. J. Syst. Evol. Microbiol.">
        <title>The Global Catalogue of Microorganisms (GCM) 10K type strain sequencing project: providing services to taxonomists for standard genome sequencing and annotation.</title>
        <authorList>
            <consortium name="The Broad Institute Genomics Platform"/>
            <consortium name="The Broad Institute Genome Sequencing Center for Infectious Disease"/>
            <person name="Wu L."/>
            <person name="Ma J."/>
        </authorList>
    </citation>
    <scope>NUCLEOTIDE SEQUENCE [LARGE SCALE GENOMIC DNA]</scope>
    <source>
        <strain evidence="7">JCM 9933</strain>
    </source>
</reference>
<feature type="region of interest" description="Disordered" evidence="4">
    <location>
        <begin position="1"/>
        <end position="28"/>
    </location>
</feature>
<evidence type="ECO:0000256" key="2">
    <source>
        <dbReference type="ARBA" id="ARBA00022801"/>
    </source>
</evidence>
<dbReference type="CDD" id="cd03442">
    <property type="entry name" value="BFIT_BACH"/>
    <property type="match status" value="1"/>
</dbReference>
<organism evidence="6 7">
    <name type="scientific">Craurococcus roseus</name>
    <dbReference type="NCBI Taxonomy" id="77585"/>
    <lineage>
        <taxon>Bacteria</taxon>
        <taxon>Pseudomonadati</taxon>
        <taxon>Pseudomonadota</taxon>
        <taxon>Alphaproteobacteria</taxon>
        <taxon>Acetobacterales</taxon>
        <taxon>Acetobacteraceae</taxon>
        <taxon>Craurococcus</taxon>
    </lineage>
</organism>
<gene>
    <name evidence="6" type="ORF">GCM10009416_17960</name>
</gene>
<evidence type="ECO:0000256" key="3">
    <source>
        <dbReference type="PROSITE-ProRule" id="PRU01106"/>
    </source>
</evidence>
<accession>A0ABP3PZW9</accession>
<feature type="domain" description="HotDog ACOT-type" evidence="5">
    <location>
        <begin position="27"/>
        <end position="139"/>
    </location>
</feature>
<evidence type="ECO:0000256" key="1">
    <source>
        <dbReference type="ARBA" id="ARBA00010458"/>
    </source>
</evidence>
<dbReference type="RefSeq" id="WP_343894899.1">
    <property type="nucleotide sequence ID" value="NZ_BAAAFZ010000019.1"/>
</dbReference>
<dbReference type="PANTHER" id="PTHR11049">
    <property type="entry name" value="ACYL COENZYME A THIOESTER HYDROLASE"/>
    <property type="match status" value="1"/>
</dbReference>
<dbReference type="InterPro" id="IPR006683">
    <property type="entry name" value="Thioestr_dom"/>
</dbReference>
<dbReference type="PANTHER" id="PTHR11049:SF5">
    <property type="entry name" value="ACYL-COA THIOESTER HYDROLASE YCIA"/>
    <property type="match status" value="1"/>
</dbReference>
<dbReference type="Gene3D" id="3.10.129.10">
    <property type="entry name" value="Hotdog Thioesterase"/>
    <property type="match status" value="1"/>
</dbReference>
<dbReference type="Pfam" id="PF03061">
    <property type="entry name" value="4HBT"/>
    <property type="match status" value="1"/>
</dbReference>
<dbReference type="InterPro" id="IPR033120">
    <property type="entry name" value="HOTDOG_ACOT"/>
</dbReference>
<name>A0ABP3PZW9_9PROT</name>
<comment type="similarity">
    <text evidence="1">Belongs to the acyl coenzyme A hydrolase family.</text>
</comment>
<evidence type="ECO:0000313" key="6">
    <source>
        <dbReference type="EMBL" id="GAA0579952.1"/>
    </source>
</evidence>
<sequence>MHARANTPHHDTSPGPDTTAARAQEAPRGELAARTLAMPANTNPSGDIFGGWIMSLMDAAGAMTATRRAGGRVVTAAVTETAFLQPVKVGDVVCCYTEPVSTGRSSIALHVEVWVLRQGQGDRVKVTAAEFTFVALDDRGKPRALEPA</sequence>
<dbReference type="Proteomes" id="UP001501588">
    <property type="component" value="Unassembled WGS sequence"/>
</dbReference>
<dbReference type="InterPro" id="IPR040170">
    <property type="entry name" value="Cytosol_ACT"/>
</dbReference>
<evidence type="ECO:0000259" key="5">
    <source>
        <dbReference type="PROSITE" id="PS51770"/>
    </source>
</evidence>
<evidence type="ECO:0000256" key="4">
    <source>
        <dbReference type="SAM" id="MobiDB-lite"/>
    </source>
</evidence>
<keyword evidence="2 3" id="KW-0378">Hydrolase</keyword>
<proteinExistence type="inferred from homology"/>
<keyword evidence="7" id="KW-1185">Reference proteome</keyword>
<protein>
    <submittedName>
        <fullName evidence="6">Acyl-CoA thioesterase</fullName>
    </submittedName>
</protein>
<evidence type="ECO:0000313" key="7">
    <source>
        <dbReference type="Proteomes" id="UP001501588"/>
    </source>
</evidence>
<dbReference type="PROSITE" id="PS51770">
    <property type="entry name" value="HOTDOG_ACOT"/>
    <property type="match status" value="1"/>
</dbReference>
<dbReference type="InterPro" id="IPR029069">
    <property type="entry name" value="HotDog_dom_sf"/>
</dbReference>
<dbReference type="EMBL" id="BAAAFZ010000019">
    <property type="protein sequence ID" value="GAA0579952.1"/>
    <property type="molecule type" value="Genomic_DNA"/>
</dbReference>